<keyword evidence="2" id="KW-1185">Reference proteome</keyword>
<evidence type="ECO:0000313" key="1">
    <source>
        <dbReference type="EMBL" id="BAU27799.1"/>
    </source>
</evidence>
<dbReference type="InterPro" id="IPR041712">
    <property type="entry name" value="DHPS-like_MBL-fold"/>
</dbReference>
<dbReference type="GO" id="GO:0016740">
    <property type="term" value="F:transferase activity"/>
    <property type="evidence" value="ECO:0007669"/>
    <property type="project" value="TreeGrafter"/>
</dbReference>
<dbReference type="CDD" id="cd07713">
    <property type="entry name" value="DHPS-like_MBL-fold"/>
    <property type="match status" value="1"/>
</dbReference>
<protein>
    <submittedName>
        <fullName evidence="1">Uncharacterized protein</fullName>
    </submittedName>
</protein>
<dbReference type="SUPFAM" id="SSF56281">
    <property type="entry name" value="Metallo-hydrolase/oxidoreductase"/>
    <property type="match status" value="1"/>
</dbReference>
<dbReference type="OrthoDB" id="9803916at2"/>
<dbReference type="RefSeq" id="WP_096465421.1">
    <property type="nucleotide sequence ID" value="NZ_QJSZ01000009.1"/>
</dbReference>
<dbReference type="EMBL" id="AP017312">
    <property type="protein sequence ID" value="BAU27799.1"/>
    <property type="molecule type" value="Genomic_DNA"/>
</dbReference>
<dbReference type="InterPro" id="IPR036866">
    <property type="entry name" value="RibonucZ/Hydroxyglut_hydro"/>
</dbReference>
<organism evidence="1 2">
    <name type="scientific">Aneurinibacillus soli</name>
    <dbReference type="NCBI Taxonomy" id="1500254"/>
    <lineage>
        <taxon>Bacteria</taxon>
        <taxon>Bacillati</taxon>
        <taxon>Bacillota</taxon>
        <taxon>Bacilli</taxon>
        <taxon>Bacillales</taxon>
        <taxon>Paenibacillaceae</taxon>
        <taxon>Aneurinibacillus group</taxon>
        <taxon>Aneurinibacillus</taxon>
    </lineage>
</organism>
<dbReference type="PANTHER" id="PTHR13754:SF18">
    <property type="entry name" value="7,8-DIHYDROPTERIN-6-METHYL-4-(BETA-D-RIBOFURANOSYL)-AMINOBENZENE-5'-PHOSPHATE SYNTHASE"/>
    <property type="match status" value="1"/>
</dbReference>
<name>A0A0U5BC83_9BACL</name>
<dbReference type="Proteomes" id="UP000217696">
    <property type="component" value="Chromosome"/>
</dbReference>
<dbReference type="InterPro" id="IPR052926">
    <property type="entry name" value="Metallo-beta-lactamase_dom"/>
</dbReference>
<proteinExistence type="predicted"/>
<reference evidence="1 2" key="1">
    <citation type="submission" date="2015-12" db="EMBL/GenBank/DDBJ databases">
        <title>Genome sequence of Aneurinibacillus soli.</title>
        <authorList>
            <person name="Lee J.S."/>
            <person name="Lee K.C."/>
            <person name="Kim K.K."/>
            <person name="Lee B.W."/>
        </authorList>
    </citation>
    <scope>NUCLEOTIDE SEQUENCE [LARGE SCALE GENOMIC DNA]</scope>
    <source>
        <strain evidence="1 2">CB4</strain>
    </source>
</reference>
<dbReference type="PANTHER" id="PTHR13754">
    <property type="entry name" value="METALLO-BETA-LACTAMASE SUPERFAMILY PROTEIN"/>
    <property type="match status" value="1"/>
</dbReference>
<gene>
    <name evidence="1" type="ORF">CB4_01973</name>
</gene>
<dbReference type="KEGG" id="asoc:CB4_01973"/>
<evidence type="ECO:0000313" key="2">
    <source>
        <dbReference type="Proteomes" id="UP000217696"/>
    </source>
</evidence>
<sequence>MGEIGSLFSEQKIQMHFATHTSIEPVWLTENMVLLGEIPRYFDFEGKEAIGTVERNGEESDDFVIDDTALAYRSPNGLVIIVGCAHSGICNIVEYAKQVCGDERIIDIIGGFHLQNPSKEQMEQTVEYMKGLRLPIMHPCHCTDFSSKVALSRAASVQEVGVGLRLQYE</sequence>
<accession>A0A0U5BC83</accession>
<dbReference type="AlphaFoldDB" id="A0A0U5BC83"/>
<dbReference type="Gene3D" id="3.60.15.10">
    <property type="entry name" value="Ribonuclease Z/Hydroxyacylglutathione hydrolase-like"/>
    <property type="match status" value="1"/>
</dbReference>